<dbReference type="EMBL" id="CAJOAX010009406">
    <property type="protein sequence ID" value="CAF4055546.1"/>
    <property type="molecule type" value="Genomic_DNA"/>
</dbReference>
<name>A0A819ML78_9BILA</name>
<dbReference type="Proteomes" id="UP000663874">
    <property type="component" value="Unassembled WGS sequence"/>
</dbReference>
<sequence length="87" mass="10497">MMVLQQHYKKRIPLYRVRETFQLFLTEYVDININLLLTSFNDLRPMNILVQSHMPERSCLCMYHENMNLLLKPLSKYIRCPGLHSLQ</sequence>
<accession>A0A819ML78</accession>
<dbReference type="AlphaFoldDB" id="A0A819ML78"/>
<evidence type="ECO:0000313" key="1">
    <source>
        <dbReference type="EMBL" id="CAF3981003.1"/>
    </source>
</evidence>
<dbReference type="Proteomes" id="UP000663823">
    <property type="component" value="Unassembled WGS sequence"/>
</dbReference>
<protein>
    <submittedName>
        <fullName evidence="1">Uncharacterized protein</fullName>
    </submittedName>
</protein>
<organism evidence="1 3">
    <name type="scientific">Rotaria sordida</name>
    <dbReference type="NCBI Taxonomy" id="392033"/>
    <lineage>
        <taxon>Eukaryota</taxon>
        <taxon>Metazoa</taxon>
        <taxon>Spiralia</taxon>
        <taxon>Gnathifera</taxon>
        <taxon>Rotifera</taxon>
        <taxon>Eurotatoria</taxon>
        <taxon>Bdelloidea</taxon>
        <taxon>Philodinida</taxon>
        <taxon>Philodinidae</taxon>
        <taxon>Rotaria</taxon>
    </lineage>
</organism>
<gene>
    <name evidence="1" type="ORF">FNK824_LOCUS24863</name>
    <name evidence="2" type="ORF">OTI717_LOCUS31872</name>
</gene>
<dbReference type="EMBL" id="CAJOBE010005661">
    <property type="protein sequence ID" value="CAF3981003.1"/>
    <property type="molecule type" value="Genomic_DNA"/>
</dbReference>
<evidence type="ECO:0000313" key="2">
    <source>
        <dbReference type="EMBL" id="CAF4055546.1"/>
    </source>
</evidence>
<comment type="caution">
    <text evidence="1">The sequence shown here is derived from an EMBL/GenBank/DDBJ whole genome shotgun (WGS) entry which is preliminary data.</text>
</comment>
<proteinExistence type="predicted"/>
<evidence type="ECO:0000313" key="3">
    <source>
        <dbReference type="Proteomes" id="UP000663874"/>
    </source>
</evidence>
<reference evidence="1" key="1">
    <citation type="submission" date="2021-02" db="EMBL/GenBank/DDBJ databases">
        <authorList>
            <person name="Nowell W R."/>
        </authorList>
    </citation>
    <scope>NUCLEOTIDE SEQUENCE</scope>
</reference>